<proteinExistence type="predicted"/>
<sequence length="148" mass="15951">FSGMLNVKSASSRSDSESCDDNGAVKKPVVATGEPLLNTVSQTAPEFVQKKRVTVSESSCDSTSLQVITSQSECIKPLRIHEDESKSSTAVIKEIENDEVDHINGGKVDFCGNDHDGAHLSLADHDEMNGMPTSTESNKVSVQLEREL</sequence>
<dbReference type="AlphaFoldDB" id="A0AA85JE91"/>
<organism evidence="2 3">
    <name type="scientific">Trichobilharzia regenti</name>
    <name type="common">Nasal bird schistosome</name>
    <dbReference type="NCBI Taxonomy" id="157069"/>
    <lineage>
        <taxon>Eukaryota</taxon>
        <taxon>Metazoa</taxon>
        <taxon>Spiralia</taxon>
        <taxon>Lophotrochozoa</taxon>
        <taxon>Platyhelminthes</taxon>
        <taxon>Trematoda</taxon>
        <taxon>Digenea</taxon>
        <taxon>Strigeidida</taxon>
        <taxon>Schistosomatoidea</taxon>
        <taxon>Schistosomatidae</taxon>
        <taxon>Trichobilharzia</taxon>
    </lineage>
</organism>
<feature type="region of interest" description="Disordered" evidence="1">
    <location>
        <begin position="116"/>
        <end position="148"/>
    </location>
</feature>
<feature type="region of interest" description="Disordered" evidence="1">
    <location>
        <begin position="1"/>
        <end position="25"/>
    </location>
</feature>
<accession>A0AA85JE91</accession>
<reference evidence="2" key="1">
    <citation type="submission" date="2022-06" db="EMBL/GenBank/DDBJ databases">
        <authorList>
            <person name="Berger JAMES D."/>
            <person name="Berger JAMES D."/>
        </authorList>
    </citation>
    <scope>NUCLEOTIDE SEQUENCE [LARGE SCALE GENOMIC DNA]</scope>
</reference>
<evidence type="ECO:0000256" key="1">
    <source>
        <dbReference type="SAM" id="MobiDB-lite"/>
    </source>
</evidence>
<dbReference type="WBParaSite" id="TREG1_142840.1">
    <property type="protein sequence ID" value="TREG1_142840.1"/>
    <property type="gene ID" value="TREG1_142840"/>
</dbReference>
<keyword evidence="2" id="KW-1185">Reference proteome</keyword>
<protein>
    <submittedName>
        <fullName evidence="3">Uncharacterized protein</fullName>
    </submittedName>
</protein>
<evidence type="ECO:0000313" key="2">
    <source>
        <dbReference type="Proteomes" id="UP000050795"/>
    </source>
</evidence>
<feature type="compositionally biased region" description="Polar residues" evidence="1">
    <location>
        <begin position="131"/>
        <end position="141"/>
    </location>
</feature>
<feature type="compositionally biased region" description="Basic and acidic residues" evidence="1">
    <location>
        <begin position="116"/>
        <end position="128"/>
    </location>
</feature>
<evidence type="ECO:0000313" key="3">
    <source>
        <dbReference type="WBParaSite" id="TREG1_142840.1"/>
    </source>
</evidence>
<reference evidence="3" key="2">
    <citation type="submission" date="2023-11" db="UniProtKB">
        <authorList>
            <consortium name="WormBaseParasite"/>
        </authorList>
    </citation>
    <scope>IDENTIFICATION</scope>
</reference>
<name>A0AA85JE91_TRIRE</name>
<dbReference type="Proteomes" id="UP000050795">
    <property type="component" value="Unassembled WGS sequence"/>
</dbReference>